<sequence>MVVESTLHGNGVKETREKFKSLAGSDMLKRGRVMVEKEMFPDNKKVEKEYNKIFGKEKE</sequence>
<dbReference type="EMBL" id="WMBC01000008">
    <property type="protein sequence ID" value="MTD61682.1"/>
    <property type="molecule type" value="Genomic_DNA"/>
</dbReference>
<dbReference type="RefSeq" id="WP_154780498.1">
    <property type="nucleotide sequence ID" value="NZ_WMBC01000008.1"/>
</dbReference>
<gene>
    <name evidence="1" type="ORF">GKZ57_10550</name>
</gene>
<dbReference type="Proteomes" id="UP000437824">
    <property type="component" value="Unassembled WGS sequence"/>
</dbReference>
<evidence type="ECO:0000313" key="1">
    <source>
        <dbReference type="EMBL" id="MTD61682.1"/>
    </source>
</evidence>
<protein>
    <submittedName>
        <fullName evidence="1">Uncharacterized protein</fullName>
    </submittedName>
</protein>
<proteinExistence type="predicted"/>
<evidence type="ECO:0000313" key="2">
    <source>
        <dbReference type="Proteomes" id="UP000437824"/>
    </source>
</evidence>
<organism evidence="1 2">
    <name type="scientific">Blautia luti DSM 14534 = JCM 17040</name>
    <dbReference type="NCBI Taxonomy" id="649762"/>
    <lineage>
        <taxon>Bacteria</taxon>
        <taxon>Bacillati</taxon>
        <taxon>Bacillota</taxon>
        <taxon>Clostridia</taxon>
        <taxon>Lachnospirales</taxon>
        <taxon>Lachnospiraceae</taxon>
        <taxon>Blautia</taxon>
    </lineage>
</organism>
<dbReference type="AlphaFoldDB" id="A0A844GKJ5"/>
<comment type="caution">
    <text evidence="1">The sequence shown here is derived from an EMBL/GenBank/DDBJ whole genome shotgun (WGS) entry which is preliminary data.</text>
</comment>
<name>A0A844GKJ5_9FIRM</name>
<reference evidence="1 2" key="1">
    <citation type="submission" date="2019-11" db="EMBL/GenBank/DDBJ databases">
        <title>Draft genome sequence of Blautia luti DSM 14534T, isolated from human stool.</title>
        <authorList>
            <person name="Ortiz R."/>
            <person name="Melis-Arcos F."/>
            <person name="Covarrubias P."/>
            <person name="Cardenas J.P."/>
            <person name="Perez-Donoso J."/>
            <person name="Almonacid D."/>
        </authorList>
    </citation>
    <scope>NUCLEOTIDE SEQUENCE [LARGE SCALE GENOMIC DNA]</scope>
    <source>
        <strain evidence="1 2">DSM 14534</strain>
    </source>
</reference>
<accession>A0A844GKJ5</accession>